<dbReference type="Pfam" id="PF22998">
    <property type="entry name" value="GNAT_LYC1-like"/>
    <property type="match status" value="1"/>
</dbReference>
<feature type="compositionally biased region" description="Polar residues" evidence="1">
    <location>
        <begin position="207"/>
        <end position="222"/>
    </location>
</feature>
<gene>
    <name evidence="3" type="ORF">jhhlp_003875</name>
</gene>
<dbReference type="VEuPathDB" id="FungiDB:jhhlp_003875"/>
<dbReference type="AlphaFoldDB" id="A0A2N3NA18"/>
<feature type="region of interest" description="Disordered" evidence="1">
    <location>
        <begin position="1"/>
        <end position="22"/>
    </location>
</feature>
<dbReference type="PANTHER" id="PTHR34815:SF4">
    <property type="entry name" value="N-ACETYLTRANSFERASE DOMAIN-CONTAINING PROTEIN"/>
    <property type="match status" value="1"/>
</dbReference>
<dbReference type="InParanoid" id="A0A2N3NA18"/>
<name>A0A2N3NA18_9PEZI</name>
<proteinExistence type="predicted"/>
<dbReference type="InterPro" id="IPR016181">
    <property type="entry name" value="Acyl_CoA_acyltransferase"/>
</dbReference>
<organism evidence="3 4">
    <name type="scientific">Lomentospora prolificans</name>
    <dbReference type="NCBI Taxonomy" id="41688"/>
    <lineage>
        <taxon>Eukaryota</taxon>
        <taxon>Fungi</taxon>
        <taxon>Dikarya</taxon>
        <taxon>Ascomycota</taxon>
        <taxon>Pezizomycotina</taxon>
        <taxon>Sordariomycetes</taxon>
        <taxon>Hypocreomycetidae</taxon>
        <taxon>Microascales</taxon>
        <taxon>Microascaceae</taxon>
        <taxon>Lomentospora</taxon>
    </lineage>
</organism>
<dbReference type="SUPFAM" id="SSF55729">
    <property type="entry name" value="Acyl-CoA N-acyltransferases (Nat)"/>
    <property type="match status" value="1"/>
</dbReference>
<evidence type="ECO:0000313" key="4">
    <source>
        <dbReference type="Proteomes" id="UP000233524"/>
    </source>
</evidence>
<dbReference type="InterPro" id="IPR053013">
    <property type="entry name" value="LAT"/>
</dbReference>
<comment type="caution">
    <text evidence="3">The sequence shown here is derived from an EMBL/GenBank/DDBJ whole genome shotgun (WGS) entry which is preliminary data.</text>
</comment>
<dbReference type="CDD" id="cd04301">
    <property type="entry name" value="NAT_SF"/>
    <property type="match status" value="1"/>
</dbReference>
<dbReference type="OrthoDB" id="2020070at2759"/>
<dbReference type="Proteomes" id="UP000233524">
    <property type="component" value="Unassembled WGS sequence"/>
</dbReference>
<evidence type="ECO:0000259" key="2">
    <source>
        <dbReference type="Pfam" id="PF22998"/>
    </source>
</evidence>
<dbReference type="PANTHER" id="PTHR34815">
    <property type="entry name" value="LYSINE ACETYLTRANSFERASE"/>
    <property type="match status" value="1"/>
</dbReference>
<keyword evidence="4" id="KW-1185">Reference proteome</keyword>
<dbReference type="STRING" id="41688.A0A2N3NA18"/>
<dbReference type="EMBL" id="NLAX01000010">
    <property type="protein sequence ID" value="PKS09261.1"/>
    <property type="molecule type" value="Genomic_DNA"/>
</dbReference>
<dbReference type="InterPro" id="IPR055100">
    <property type="entry name" value="GNAT_LYC1-like"/>
</dbReference>
<reference evidence="3 4" key="1">
    <citation type="journal article" date="2017" name="G3 (Bethesda)">
        <title>First Draft Genome Sequence of the Pathogenic Fungus Lomentospora prolificans (Formerly Scedosporium prolificans).</title>
        <authorList>
            <person name="Luo R."/>
            <person name="Zimin A."/>
            <person name="Workman R."/>
            <person name="Fan Y."/>
            <person name="Pertea G."/>
            <person name="Grossman N."/>
            <person name="Wear M.P."/>
            <person name="Jia B."/>
            <person name="Miller H."/>
            <person name="Casadevall A."/>
            <person name="Timp W."/>
            <person name="Zhang S.X."/>
            <person name="Salzberg S.L."/>
        </authorList>
    </citation>
    <scope>NUCLEOTIDE SEQUENCE [LARGE SCALE GENOMIC DNA]</scope>
    <source>
        <strain evidence="3 4">JHH-5317</strain>
    </source>
</reference>
<dbReference type="FunCoup" id="A0A2N3NA18">
    <property type="interactions" value="82"/>
</dbReference>
<evidence type="ECO:0000256" key="1">
    <source>
        <dbReference type="SAM" id="MobiDB-lite"/>
    </source>
</evidence>
<evidence type="ECO:0000313" key="3">
    <source>
        <dbReference type="EMBL" id="PKS09261.1"/>
    </source>
</evidence>
<accession>A0A2N3NA18</accession>
<feature type="region of interest" description="Disordered" evidence="1">
    <location>
        <begin position="197"/>
        <end position="222"/>
    </location>
</feature>
<sequence length="429" mass="47122">MGAPQEIDLPSSSSPSLILAHPTPAERERTWTLTQRAWGKVLSAEDYLHREEYLLTVPVAKGGGVTQWILTIKSLPPDQRPILSSCDTIRKTAFVSSSTGTGVEEVVAHGIGAVFTDPVYRGRGYASKMMAMIGEALKRHQGTPMKDAIGNAKSDMLTSMHTPPPPTGLPPVAFSVLFSDIGKTFYASRGWTAHPSTHLSFPPLPQSAPNSDARTDDASTSASPVGYHELAELCARDEALLRKRMAQMLPPSSSTTPGTPHSFVALAPNLDSILWHMMREDFITNRIFGRTPTVRGGVYGSRGQRIWAVWTRAYQIAPVLPPASMEDLSDENTLHILRLVVEDESCTDEYLAEGMRAVLHLARREAFEWGTGHVELWNPVPRLEDAVSRAGMAYEVVEREVDSIPSLMWYGAGPADGVVWVANEKYAWY</sequence>
<dbReference type="Gene3D" id="3.40.630.30">
    <property type="match status" value="1"/>
</dbReference>
<feature type="domain" description="LYC1 C-terminal" evidence="2">
    <location>
        <begin position="212"/>
        <end position="428"/>
    </location>
</feature>
<protein>
    <recommendedName>
        <fullName evidence="2">LYC1 C-terminal domain-containing protein</fullName>
    </recommendedName>
</protein>